<gene>
    <name evidence="1" type="ORF">CEXT_721181</name>
</gene>
<reference evidence="1 2" key="1">
    <citation type="submission" date="2021-06" db="EMBL/GenBank/DDBJ databases">
        <title>Caerostris extrusa draft genome.</title>
        <authorList>
            <person name="Kono N."/>
            <person name="Arakawa K."/>
        </authorList>
    </citation>
    <scope>NUCLEOTIDE SEQUENCE [LARGE SCALE GENOMIC DNA]</scope>
</reference>
<accession>A0AAV4VAP7</accession>
<dbReference type="AlphaFoldDB" id="A0AAV4VAP7"/>
<dbReference type="EMBL" id="BPLR01014133">
    <property type="protein sequence ID" value="GIY66570.1"/>
    <property type="molecule type" value="Genomic_DNA"/>
</dbReference>
<protein>
    <submittedName>
        <fullName evidence="1">Uncharacterized protein</fullName>
    </submittedName>
</protein>
<name>A0AAV4VAP7_CAEEX</name>
<dbReference type="Proteomes" id="UP001054945">
    <property type="component" value="Unassembled WGS sequence"/>
</dbReference>
<organism evidence="1 2">
    <name type="scientific">Caerostris extrusa</name>
    <name type="common">Bark spider</name>
    <name type="synonym">Caerostris bankana</name>
    <dbReference type="NCBI Taxonomy" id="172846"/>
    <lineage>
        <taxon>Eukaryota</taxon>
        <taxon>Metazoa</taxon>
        <taxon>Ecdysozoa</taxon>
        <taxon>Arthropoda</taxon>
        <taxon>Chelicerata</taxon>
        <taxon>Arachnida</taxon>
        <taxon>Araneae</taxon>
        <taxon>Araneomorphae</taxon>
        <taxon>Entelegynae</taxon>
        <taxon>Araneoidea</taxon>
        <taxon>Araneidae</taxon>
        <taxon>Caerostris</taxon>
    </lineage>
</organism>
<evidence type="ECO:0000313" key="1">
    <source>
        <dbReference type="EMBL" id="GIY66570.1"/>
    </source>
</evidence>
<sequence length="111" mass="12490">MPRRKGFGVEETERSPRGRDSLSLCLFKSMTFSSVCNFRVGKCSTFQPTGGLLHLSHTSKFVNTPINYSSHEIRGAKSCHDFEDCTCTPVAFILRKFKTPTRTSSFDSEKT</sequence>
<evidence type="ECO:0000313" key="2">
    <source>
        <dbReference type="Proteomes" id="UP001054945"/>
    </source>
</evidence>
<keyword evidence="2" id="KW-1185">Reference proteome</keyword>
<proteinExistence type="predicted"/>
<comment type="caution">
    <text evidence="1">The sequence shown here is derived from an EMBL/GenBank/DDBJ whole genome shotgun (WGS) entry which is preliminary data.</text>
</comment>